<dbReference type="Pfam" id="PF13476">
    <property type="entry name" value="AAA_23"/>
    <property type="match status" value="1"/>
</dbReference>
<gene>
    <name evidence="7" type="ORF">H9704_03310</name>
</gene>
<proteinExistence type="inferred from homology"/>
<feature type="coiled-coil region" evidence="4">
    <location>
        <begin position="238"/>
        <end position="272"/>
    </location>
</feature>
<feature type="coiled-coil region" evidence="4">
    <location>
        <begin position="668"/>
        <end position="695"/>
    </location>
</feature>
<dbReference type="InterPro" id="IPR038729">
    <property type="entry name" value="Rad50/SbcC_AAA"/>
</dbReference>
<evidence type="ECO:0000256" key="1">
    <source>
        <dbReference type="ARBA" id="ARBA00006930"/>
    </source>
</evidence>
<evidence type="ECO:0000259" key="6">
    <source>
        <dbReference type="Pfam" id="PF13476"/>
    </source>
</evidence>
<dbReference type="AlphaFoldDB" id="A0A9D2MXU5"/>
<comment type="subunit">
    <text evidence="2">Heterodimer of SbcC and SbcD.</text>
</comment>
<dbReference type="PANTHER" id="PTHR32114">
    <property type="entry name" value="ABC TRANSPORTER ABCH.3"/>
    <property type="match status" value="1"/>
</dbReference>
<dbReference type="GO" id="GO:0016887">
    <property type="term" value="F:ATP hydrolysis activity"/>
    <property type="evidence" value="ECO:0007669"/>
    <property type="project" value="InterPro"/>
</dbReference>
<reference evidence="7" key="2">
    <citation type="submission" date="2021-04" db="EMBL/GenBank/DDBJ databases">
        <authorList>
            <person name="Gilroy R."/>
        </authorList>
    </citation>
    <scope>NUCLEOTIDE SEQUENCE</scope>
    <source>
        <strain evidence="7">CHK180-15479</strain>
    </source>
</reference>
<dbReference type="PANTHER" id="PTHR32114:SF2">
    <property type="entry name" value="ABC TRANSPORTER ABCH.3"/>
    <property type="match status" value="1"/>
</dbReference>
<feature type="compositionally biased region" description="Basic and acidic residues" evidence="5">
    <location>
        <begin position="102"/>
        <end position="115"/>
    </location>
</feature>
<dbReference type="InterPro" id="IPR027417">
    <property type="entry name" value="P-loop_NTPase"/>
</dbReference>
<name>A0A9D2MXU5_9FIRM</name>
<dbReference type="Gene3D" id="3.40.50.300">
    <property type="entry name" value="P-loop containing nucleotide triphosphate hydrolases"/>
    <property type="match status" value="2"/>
</dbReference>
<dbReference type="Pfam" id="PF13558">
    <property type="entry name" value="SbcC_Walker_B"/>
    <property type="match status" value="1"/>
</dbReference>
<dbReference type="SUPFAM" id="SSF52540">
    <property type="entry name" value="P-loop containing nucleoside triphosphate hydrolases"/>
    <property type="match status" value="1"/>
</dbReference>
<evidence type="ECO:0000313" key="7">
    <source>
        <dbReference type="EMBL" id="HJC05170.1"/>
    </source>
</evidence>
<dbReference type="EMBL" id="DWWT01000013">
    <property type="protein sequence ID" value="HJC05170.1"/>
    <property type="molecule type" value="Genomic_DNA"/>
</dbReference>
<evidence type="ECO:0000313" key="8">
    <source>
        <dbReference type="Proteomes" id="UP000823910"/>
    </source>
</evidence>
<evidence type="ECO:0000256" key="4">
    <source>
        <dbReference type="SAM" id="Coils"/>
    </source>
</evidence>
<feature type="coiled-coil region" evidence="4">
    <location>
        <begin position="760"/>
        <end position="811"/>
    </location>
</feature>
<evidence type="ECO:0000256" key="2">
    <source>
        <dbReference type="ARBA" id="ARBA00011322"/>
    </source>
</evidence>
<evidence type="ECO:0000256" key="5">
    <source>
        <dbReference type="SAM" id="MobiDB-lite"/>
    </source>
</evidence>
<feature type="domain" description="Rad50/SbcC-type AAA" evidence="6">
    <location>
        <begin position="5"/>
        <end position="288"/>
    </location>
</feature>
<keyword evidence="4" id="KW-0175">Coiled coil</keyword>
<accession>A0A9D2MXU5</accession>
<dbReference type="Proteomes" id="UP000823910">
    <property type="component" value="Unassembled WGS sequence"/>
</dbReference>
<protein>
    <recommendedName>
        <fullName evidence="3">Nuclease SbcCD subunit C</fullName>
    </recommendedName>
</protein>
<feature type="coiled-coil region" evidence="4">
    <location>
        <begin position="590"/>
        <end position="627"/>
    </location>
</feature>
<evidence type="ECO:0000256" key="3">
    <source>
        <dbReference type="ARBA" id="ARBA00013368"/>
    </source>
</evidence>
<feature type="coiled-coil region" evidence="4">
    <location>
        <begin position="355"/>
        <end position="426"/>
    </location>
</feature>
<reference evidence="7" key="1">
    <citation type="journal article" date="2021" name="PeerJ">
        <title>Extensive microbial diversity within the chicken gut microbiome revealed by metagenomics and culture.</title>
        <authorList>
            <person name="Gilroy R."/>
            <person name="Ravi A."/>
            <person name="Getino M."/>
            <person name="Pursley I."/>
            <person name="Horton D.L."/>
            <person name="Alikhan N.F."/>
            <person name="Baker D."/>
            <person name="Gharbi K."/>
            <person name="Hall N."/>
            <person name="Watson M."/>
            <person name="Adriaenssens E.M."/>
            <person name="Foster-Nyarko E."/>
            <person name="Jarju S."/>
            <person name="Secka A."/>
            <person name="Antonio M."/>
            <person name="Oren A."/>
            <person name="Chaudhuri R.R."/>
            <person name="La Ragione R."/>
            <person name="Hildebrand F."/>
            <person name="Pallen M.J."/>
        </authorList>
    </citation>
    <scope>NUCLEOTIDE SEQUENCE</scope>
    <source>
        <strain evidence="7">CHK180-15479</strain>
    </source>
</reference>
<dbReference type="GO" id="GO:0006302">
    <property type="term" value="P:double-strand break repair"/>
    <property type="evidence" value="ECO:0007669"/>
    <property type="project" value="InterPro"/>
</dbReference>
<feature type="region of interest" description="Disordered" evidence="5">
    <location>
        <begin position="102"/>
        <end position="123"/>
    </location>
</feature>
<organism evidence="7 8">
    <name type="scientific">Candidatus Enterocloster excrementipullorum</name>
    <dbReference type="NCBI Taxonomy" id="2838559"/>
    <lineage>
        <taxon>Bacteria</taxon>
        <taxon>Bacillati</taxon>
        <taxon>Bacillota</taxon>
        <taxon>Clostridia</taxon>
        <taxon>Lachnospirales</taxon>
        <taxon>Lachnospiraceae</taxon>
        <taxon>Enterocloster</taxon>
    </lineage>
</organism>
<comment type="similarity">
    <text evidence="1">Belongs to the SMC family. SbcC subfamily.</text>
</comment>
<comment type="caution">
    <text evidence="7">The sequence shown here is derived from an EMBL/GenBank/DDBJ whole genome shotgun (WGS) entry which is preliminary data.</text>
</comment>
<sequence length="992" mass="109801">MRPTKLILSAFGPYAGEVRLDMEALGDRGIYLITGDTGAGKTTIFDAIAFALYGSASGENRRPRMLRSKYAEAGTKTFVEMEFVYNEKTYRLRRNPEYVRAKQKGTGETKEKPDAQLHMPDGGLVTGDRAVTAAVEELIGLNREQFSQIAMLAQGSFSRLLSGKTEDRGAIFREIFGTRPYQVFQERVKEKARALYGRYQEGKNSILQYSAGVSAGEPGGERASRWEAVKGEPGEAMLEILDQLIKEDEEQASRADRELERLRQEIQALGELAGSLAAVQKTKAELEQARAVLALKEPQARAAEAAYEKEKTRQERNHELVREISRLEEDLRLFGQYEALANQTRDSARAERAFAEQAERARLEGEEKRSQWEAARKRLEAMDGLEGELQKAGHAAEQLGENRERMARYSRTLGEYERERQKLVKARADYGRAAGAYEEAEQAYGRMYRAFLDNQAGILAAELAQGKPCPVCGSLEHPRPAHLFRGDAVSKEALDEAAAARDRAQRAASQASTLAGGLAGGLDARYQTMRGEIEREIGGWKASWRERLLEAEAGASSDGTDEPLSTGRAQFLTVWKELLGKIETALADRETAARQEKTRLEKELAQKEALKKQGQVLEAAVRALEIKRQEAEGGRIRENTRQAALGEQMGEMKNRLPAGGREETAARIHEKQADLKAREKALREAEEKSLALSRETVELAARVRTLEKQLDAAAEGIDRMSGAAADIGGQPADVRDDDCVASPDGQILSGRSSEALDGWLIRLGERQKEAEANLAVWEKKSSAIHHRLETNRSARRNIRAKEQEMEEIGKEWTWVKALSDTVSGEVGKKERITFEAYAQMAYFERIIARANTRFMIMSAGRYELKRCTEEDNRGKSGLGLAVIDHYNGSERSVKTLSGGESFMASLSLALGLSDEIQAFAGGIRLDAMFVDEGFGSLDEEALDLAVQALGGLAEGRRLVGIISHVQELKGRIDRQIVVTKDGRGGSLARIQV</sequence>